<reference evidence="1" key="2">
    <citation type="journal article" date="2015" name="Fish Shellfish Immunol.">
        <title>Early steps in the European eel (Anguilla anguilla)-Vibrio vulnificus interaction in the gills: Role of the RtxA13 toxin.</title>
        <authorList>
            <person name="Callol A."/>
            <person name="Pajuelo D."/>
            <person name="Ebbesson L."/>
            <person name="Teles M."/>
            <person name="MacKenzie S."/>
            <person name="Amaro C."/>
        </authorList>
    </citation>
    <scope>NUCLEOTIDE SEQUENCE</scope>
</reference>
<name>A0A0E9X0G5_ANGAN</name>
<accession>A0A0E9X0G5</accession>
<dbReference type="EMBL" id="GBXM01013384">
    <property type="protein sequence ID" value="JAH95193.1"/>
    <property type="molecule type" value="Transcribed_RNA"/>
</dbReference>
<proteinExistence type="predicted"/>
<organism evidence="1">
    <name type="scientific">Anguilla anguilla</name>
    <name type="common">European freshwater eel</name>
    <name type="synonym">Muraena anguilla</name>
    <dbReference type="NCBI Taxonomy" id="7936"/>
    <lineage>
        <taxon>Eukaryota</taxon>
        <taxon>Metazoa</taxon>
        <taxon>Chordata</taxon>
        <taxon>Craniata</taxon>
        <taxon>Vertebrata</taxon>
        <taxon>Euteleostomi</taxon>
        <taxon>Actinopterygii</taxon>
        <taxon>Neopterygii</taxon>
        <taxon>Teleostei</taxon>
        <taxon>Anguilliformes</taxon>
        <taxon>Anguillidae</taxon>
        <taxon>Anguilla</taxon>
    </lineage>
</organism>
<protein>
    <submittedName>
        <fullName evidence="1">Uncharacterized protein</fullName>
    </submittedName>
</protein>
<reference evidence="1" key="1">
    <citation type="submission" date="2014-11" db="EMBL/GenBank/DDBJ databases">
        <authorList>
            <person name="Amaro Gonzalez C."/>
        </authorList>
    </citation>
    <scope>NUCLEOTIDE SEQUENCE</scope>
</reference>
<evidence type="ECO:0000313" key="1">
    <source>
        <dbReference type="EMBL" id="JAH95193.1"/>
    </source>
</evidence>
<dbReference type="AlphaFoldDB" id="A0A0E9X0G5"/>
<sequence>MICHRKLCNQNQLHAMKIIAILLGVKCSHSSFTKSWLFLSHKRSFKT</sequence>